<protein>
    <submittedName>
        <fullName evidence="1">Uncharacterized protein</fullName>
    </submittedName>
</protein>
<keyword evidence="1" id="KW-0614">Plasmid</keyword>
<accession>A0A2K8UJ23</accession>
<sequence length="352" mass="38658">MSKFRRVNCNTIARLWVIGLIWLLPALARAADLDALAGRYVYDESSLTFPSGAVVDLQGLGVRDAELTIFPDGILVSRLTMTSGESVVSKAQASEVQLNGDRGSWVEHWPELGYPVRREIQRTANGFSYQARFDDRRDALRYGSIDRGVLRRVGDVDERDRAARVTTTADSLPRVPLSADEARQLGERMAGQVRAESAARPAGERETRAFFTEPDLAELGCTVAAGLGQFKDLSAPGIPGARVFTLTSRSGCAVELFNLIQKSDGAPGLWAGLRAQAAGDARRRGYATEERAGRLGERSELRVFTQDGAYRGFWYAIESGNVLYVLRIYSERVPVSPELETLLREKLALASD</sequence>
<dbReference type="RefSeq" id="WP_100923160.1">
    <property type="nucleotide sequence ID" value="NZ_CP020372.1"/>
</dbReference>
<dbReference type="OrthoDB" id="9823653at2"/>
<geneLocation type="plasmid" evidence="2">
    <name>pts485</name>
</geneLocation>
<dbReference type="Proteomes" id="UP000232638">
    <property type="component" value="Plasmid pTs485"/>
</dbReference>
<keyword evidence="2" id="KW-1185">Reference proteome</keyword>
<dbReference type="KEGG" id="tsy:THSYN_32010"/>
<name>A0A2K8UJ23_9GAMM</name>
<gene>
    <name evidence="1" type="ORF">THSYN_32010</name>
</gene>
<reference evidence="1 2" key="1">
    <citation type="submission" date="2017-03" db="EMBL/GenBank/DDBJ databases">
        <title>Complete genome sequence of Candidatus 'Thiodictyon syntrophicum' sp. nov. strain Cad16T, a photolithoautotroph purple sulfur bacterium isolated from an alpine meromictic lake.</title>
        <authorList>
            <person name="Luedin S.M."/>
            <person name="Pothier J.F."/>
            <person name="Danza F."/>
            <person name="Storelli N."/>
            <person name="Wittwer M."/>
            <person name="Tonolla M."/>
        </authorList>
    </citation>
    <scope>NUCLEOTIDE SEQUENCE [LARGE SCALE GENOMIC DNA]</scope>
    <source>
        <strain evidence="1 2">Cad16T</strain>
        <plasmid evidence="2">Plasmid pts485</plasmid>
    </source>
</reference>
<proteinExistence type="predicted"/>
<dbReference type="EMBL" id="CP020372">
    <property type="protein sequence ID" value="AUB85540.1"/>
    <property type="molecule type" value="Genomic_DNA"/>
</dbReference>
<evidence type="ECO:0000313" key="2">
    <source>
        <dbReference type="Proteomes" id="UP000232638"/>
    </source>
</evidence>
<dbReference type="AlphaFoldDB" id="A0A2K8UJ23"/>
<evidence type="ECO:0000313" key="1">
    <source>
        <dbReference type="EMBL" id="AUB85540.1"/>
    </source>
</evidence>
<organism evidence="1 2">
    <name type="scientific">Candidatus Thiodictyon syntrophicum</name>
    <dbReference type="NCBI Taxonomy" id="1166950"/>
    <lineage>
        <taxon>Bacteria</taxon>
        <taxon>Pseudomonadati</taxon>
        <taxon>Pseudomonadota</taxon>
        <taxon>Gammaproteobacteria</taxon>
        <taxon>Chromatiales</taxon>
        <taxon>Chromatiaceae</taxon>
        <taxon>Thiodictyon</taxon>
    </lineage>
</organism>